<sequence length="99" mass="11354">MKGINIISEARSEMHHFTTQAQAGVHRLFFFHVRPESYSCSSQDSADTHSITNQRVWKRTAAVGGRSPLLEQKPTRSPLKLRKGLTILLLKIDWEPQHF</sequence>
<keyword evidence="2" id="KW-1185">Reference proteome</keyword>
<dbReference type="AlphaFoldDB" id="A0AAV3ZS26"/>
<comment type="caution">
    <text evidence="1">The sequence shown here is derived from an EMBL/GenBank/DDBJ whole genome shotgun (WGS) entry which is preliminary data.</text>
</comment>
<dbReference type="EMBL" id="BLXT01002742">
    <property type="protein sequence ID" value="GFN97252.1"/>
    <property type="molecule type" value="Genomic_DNA"/>
</dbReference>
<accession>A0AAV3ZS26</accession>
<organism evidence="1 2">
    <name type="scientific">Plakobranchus ocellatus</name>
    <dbReference type="NCBI Taxonomy" id="259542"/>
    <lineage>
        <taxon>Eukaryota</taxon>
        <taxon>Metazoa</taxon>
        <taxon>Spiralia</taxon>
        <taxon>Lophotrochozoa</taxon>
        <taxon>Mollusca</taxon>
        <taxon>Gastropoda</taxon>
        <taxon>Heterobranchia</taxon>
        <taxon>Euthyneura</taxon>
        <taxon>Panpulmonata</taxon>
        <taxon>Sacoglossa</taxon>
        <taxon>Placobranchoidea</taxon>
        <taxon>Plakobranchidae</taxon>
        <taxon>Plakobranchus</taxon>
    </lineage>
</organism>
<reference evidence="1 2" key="1">
    <citation type="journal article" date="2021" name="Elife">
        <title>Chloroplast acquisition without the gene transfer in kleptoplastic sea slugs, Plakobranchus ocellatus.</title>
        <authorList>
            <person name="Maeda T."/>
            <person name="Takahashi S."/>
            <person name="Yoshida T."/>
            <person name="Shimamura S."/>
            <person name="Takaki Y."/>
            <person name="Nagai Y."/>
            <person name="Toyoda A."/>
            <person name="Suzuki Y."/>
            <person name="Arimoto A."/>
            <person name="Ishii H."/>
            <person name="Satoh N."/>
            <person name="Nishiyama T."/>
            <person name="Hasebe M."/>
            <person name="Maruyama T."/>
            <person name="Minagawa J."/>
            <person name="Obokata J."/>
            <person name="Shigenobu S."/>
        </authorList>
    </citation>
    <scope>NUCLEOTIDE SEQUENCE [LARGE SCALE GENOMIC DNA]</scope>
</reference>
<proteinExistence type="predicted"/>
<dbReference type="Proteomes" id="UP000735302">
    <property type="component" value="Unassembled WGS sequence"/>
</dbReference>
<gene>
    <name evidence="1" type="ORF">PoB_002375800</name>
</gene>
<evidence type="ECO:0000313" key="2">
    <source>
        <dbReference type="Proteomes" id="UP000735302"/>
    </source>
</evidence>
<evidence type="ECO:0000313" key="1">
    <source>
        <dbReference type="EMBL" id="GFN97252.1"/>
    </source>
</evidence>
<name>A0AAV3ZS26_9GAST</name>
<protein>
    <submittedName>
        <fullName evidence="1">Uncharacterized protein</fullName>
    </submittedName>
</protein>